<dbReference type="AlphaFoldDB" id="A0A6A6EPS0"/>
<dbReference type="EMBL" id="ML994614">
    <property type="protein sequence ID" value="KAF2193033.1"/>
    <property type="molecule type" value="Genomic_DNA"/>
</dbReference>
<evidence type="ECO:0000256" key="1">
    <source>
        <dbReference type="SAM" id="Phobius"/>
    </source>
</evidence>
<accession>A0A6A6EPS0</accession>
<keyword evidence="3" id="KW-1185">Reference proteome</keyword>
<feature type="transmembrane region" description="Helical" evidence="1">
    <location>
        <begin position="17"/>
        <end position="42"/>
    </location>
</feature>
<dbReference type="Proteomes" id="UP000800200">
    <property type="component" value="Unassembled WGS sequence"/>
</dbReference>
<keyword evidence="1" id="KW-1133">Transmembrane helix</keyword>
<organism evidence="2 3">
    <name type="scientific">Zopfia rhizophila CBS 207.26</name>
    <dbReference type="NCBI Taxonomy" id="1314779"/>
    <lineage>
        <taxon>Eukaryota</taxon>
        <taxon>Fungi</taxon>
        <taxon>Dikarya</taxon>
        <taxon>Ascomycota</taxon>
        <taxon>Pezizomycotina</taxon>
        <taxon>Dothideomycetes</taxon>
        <taxon>Dothideomycetes incertae sedis</taxon>
        <taxon>Zopfiaceae</taxon>
        <taxon>Zopfia</taxon>
    </lineage>
</organism>
<evidence type="ECO:0000313" key="3">
    <source>
        <dbReference type="Proteomes" id="UP000800200"/>
    </source>
</evidence>
<name>A0A6A6EPS0_9PEZI</name>
<keyword evidence="1" id="KW-0472">Membrane</keyword>
<protein>
    <submittedName>
        <fullName evidence="2">Uncharacterized protein</fullName>
    </submittedName>
</protein>
<sequence length="60" mass="7259">LSTIFYNLLSVRYINKLFYLLFPFTILLIYSDIVFLLVYYLAFTCNYSDAVLIHILKIYY</sequence>
<keyword evidence="1" id="KW-0812">Transmembrane</keyword>
<evidence type="ECO:0000313" key="2">
    <source>
        <dbReference type="EMBL" id="KAF2193033.1"/>
    </source>
</evidence>
<reference evidence="2" key="1">
    <citation type="journal article" date="2020" name="Stud. Mycol.">
        <title>101 Dothideomycetes genomes: a test case for predicting lifestyles and emergence of pathogens.</title>
        <authorList>
            <person name="Haridas S."/>
            <person name="Albert R."/>
            <person name="Binder M."/>
            <person name="Bloem J."/>
            <person name="Labutti K."/>
            <person name="Salamov A."/>
            <person name="Andreopoulos B."/>
            <person name="Baker S."/>
            <person name="Barry K."/>
            <person name="Bills G."/>
            <person name="Bluhm B."/>
            <person name="Cannon C."/>
            <person name="Castanera R."/>
            <person name="Culley D."/>
            <person name="Daum C."/>
            <person name="Ezra D."/>
            <person name="Gonzalez J."/>
            <person name="Henrissat B."/>
            <person name="Kuo A."/>
            <person name="Liang C."/>
            <person name="Lipzen A."/>
            <person name="Lutzoni F."/>
            <person name="Magnuson J."/>
            <person name="Mondo S."/>
            <person name="Nolan M."/>
            <person name="Ohm R."/>
            <person name="Pangilinan J."/>
            <person name="Park H.-J."/>
            <person name="Ramirez L."/>
            <person name="Alfaro M."/>
            <person name="Sun H."/>
            <person name="Tritt A."/>
            <person name="Yoshinaga Y."/>
            <person name="Zwiers L.-H."/>
            <person name="Turgeon B."/>
            <person name="Goodwin S."/>
            <person name="Spatafora J."/>
            <person name="Crous P."/>
            <person name="Grigoriev I."/>
        </authorList>
    </citation>
    <scope>NUCLEOTIDE SEQUENCE</scope>
    <source>
        <strain evidence="2">CBS 207.26</strain>
    </source>
</reference>
<feature type="non-terminal residue" evidence="2">
    <location>
        <position position="1"/>
    </location>
</feature>
<gene>
    <name evidence="2" type="ORF">K469DRAFT_551449</name>
</gene>
<proteinExistence type="predicted"/>